<sequence>MKDSWPVVAELDAVRRLRVIARSTAGTSFAECVVDAPFDRVWGVVSDLENQLPLMITDIASFTVTSAVGERLEARARSPLGLRARFDIVLRPGWCLMQSRFVLGGMAAVAEPDGTRLAFFGGLRLPGLRLADPVLRPLMAPLGARALRRLAARLDALDG</sequence>
<dbReference type="Gene3D" id="3.30.530.20">
    <property type="match status" value="1"/>
</dbReference>
<evidence type="ECO:0000313" key="2">
    <source>
        <dbReference type="Proteomes" id="UP000037084"/>
    </source>
</evidence>
<dbReference type="InterPro" id="IPR023393">
    <property type="entry name" value="START-like_dom_sf"/>
</dbReference>
<evidence type="ECO:0008006" key="3">
    <source>
        <dbReference type="Google" id="ProtNLM"/>
    </source>
</evidence>
<gene>
    <name evidence="1" type="ORF">ADK75_01020</name>
</gene>
<comment type="caution">
    <text evidence="1">The sequence shown here is derived from an EMBL/GenBank/DDBJ whole genome shotgun (WGS) entry which is preliminary data.</text>
</comment>
<dbReference type="Proteomes" id="UP000037084">
    <property type="component" value="Unassembled WGS sequence"/>
</dbReference>
<dbReference type="AlphaFoldDB" id="A0A0L8N670"/>
<protein>
    <recommendedName>
        <fullName evidence="3">Polyketide cyclase</fullName>
    </recommendedName>
</protein>
<evidence type="ECO:0000313" key="1">
    <source>
        <dbReference type="EMBL" id="KOG58010.1"/>
    </source>
</evidence>
<organism evidence="1 2">
    <name type="scientific">Streptomyces virginiae</name>
    <name type="common">Streptomyces cinnamonensis</name>
    <dbReference type="NCBI Taxonomy" id="1961"/>
    <lineage>
        <taxon>Bacteria</taxon>
        <taxon>Bacillati</taxon>
        <taxon>Actinomycetota</taxon>
        <taxon>Actinomycetes</taxon>
        <taxon>Kitasatosporales</taxon>
        <taxon>Streptomycetaceae</taxon>
        <taxon>Streptomyces</taxon>
    </lineage>
</organism>
<dbReference type="PATRIC" id="fig|1961.12.peg.223"/>
<accession>A0A0L8N670</accession>
<dbReference type="EMBL" id="LGUV01000001">
    <property type="protein sequence ID" value="KOG58010.1"/>
    <property type="molecule type" value="Genomic_DNA"/>
</dbReference>
<reference evidence="2" key="1">
    <citation type="submission" date="2015-07" db="EMBL/GenBank/DDBJ databases">
        <authorList>
            <consortium name="Consortium for Microbial Forensics and Genomics (microFORGE)"/>
            <person name="Knight B.M."/>
            <person name="Roberts D.P."/>
            <person name="Lin D."/>
            <person name="Hari K."/>
            <person name="Fletcher J."/>
            <person name="Melcher U."/>
            <person name="Blagden T."/>
            <person name="Winegar R.A."/>
        </authorList>
    </citation>
    <scope>NUCLEOTIDE SEQUENCE [LARGE SCALE GENOMIC DNA]</scope>
    <source>
        <strain evidence="2">NRRL B-1447</strain>
    </source>
</reference>
<dbReference type="SUPFAM" id="SSF55961">
    <property type="entry name" value="Bet v1-like"/>
    <property type="match status" value="1"/>
</dbReference>
<name>A0A0L8N670_STRVG</name>
<proteinExistence type="predicted"/>